<sequence>YGQSSSGLLRRKSPGLSCNVPISPMGHCAGKELQRAVTSFLLSFSALPVVEVSLAPSSPIDKETALTCSAWDFYPGDIQLSWSKGSQLLTNSTRNDSLFHNSNGSYSYISNLVVSKHDWNEFTQFSCQVNHSTLKMPVVKNFTLTQSEQGKWVLYAGCPCCHGKGTHFLCSYLILRWPLPYYFRRMGFSELLESSV</sequence>
<feature type="domain" description="Ig-like" evidence="2">
    <location>
        <begin position="48"/>
        <end position="143"/>
    </location>
</feature>
<dbReference type="Ensembl" id="ENSGAGT00000003477.1">
    <property type="protein sequence ID" value="ENSGAGP00000003037.1"/>
    <property type="gene ID" value="ENSGAGG00000002426.1"/>
</dbReference>
<organism evidence="3 4">
    <name type="scientific">Gopherus agassizii</name>
    <name type="common">Agassiz's desert tortoise</name>
    <dbReference type="NCBI Taxonomy" id="38772"/>
    <lineage>
        <taxon>Eukaryota</taxon>
        <taxon>Metazoa</taxon>
        <taxon>Chordata</taxon>
        <taxon>Craniata</taxon>
        <taxon>Vertebrata</taxon>
        <taxon>Euteleostomi</taxon>
        <taxon>Archelosauria</taxon>
        <taxon>Testudinata</taxon>
        <taxon>Testudines</taxon>
        <taxon>Cryptodira</taxon>
        <taxon>Durocryptodira</taxon>
        <taxon>Testudinoidea</taxon>
        <taxon>Testudinidae</taxon>
        <taxon>Gopherus</taxon>
    </lineage>
</organism>
<dbReference type="Pfam" id="PF07654">
    <property type="entry name" value="C1-set"/>
    <property type="match status" value="1"/>
</dbReference>
<dbReference type="AlphaFoldDB" id="A0A452GMG5"/>
<dbReference type="InterPro" id="IPR036179">
    <property type="entry name" value="Ig-like_dom_sf"/>
</dbReference>
<proteinExistence type="predicted"/>
<dbReference type="Gene3D" id="2.60.40.10">
    <property type="entry name" value="Immunoglobulins"/>
    <property type="match status" value="1"/>
</dbReference>
<dbReference type="InterPro" id="IPR003597">
    <property type="entry name" value="Ig_C1-set"/>
</dbReference>
<evidence type="ECO:0000313" key="4">
    <source>
        <dbReference type="Proteomes" id="UP000291020"/>
    </source>
</evidence>
<dbReference type="PROSITE" id="PS50835">
    <property type="entry name" value="IG_LIKE"/>
    <property type="match status" value="1"/>
</dbReference>
<accession>A0A452GMG5</accession>
<keyword evidence="1" id="KW-0393">Immunoglobulin domain</keyword>
<reference evidence="3" key="2">
    <citation type="submission" date="2025-08" db="UniProtKB">
        <authorList>
            <consortium name="Ensembl"/>
        </authorList>
    </citation>
    <scope>IDENTIFICATION</scope>
</reference>
<name>A0A452GMG5_9SAUR</name>
<reference evidence="4" key="1">
    <citation type="journal article" date="2017" name="PLoS ONE">
        <title>The Agassiz's desert tortoise genome provides a resource for the conservation of a threatened species.</title>
        <authorList>
            <person name="Tollis M."/>
            <person name="DeNardo D.F."/>
            <person name="Cornelius J.A."/>
            <person name="Dolby G.A."/>
            <person name="Edwards T."/>
            <person name="Henen B.T."/>
            <person name="Karl A.E."/>
            <person name="Murphy R.W."/>
            <person name="Kusumi K."/>
        </authorList>
    </citation>
    <scope>NUCLEOTIDE SEQUENCE [LARGE SCALE GENOMIC DNA]</scope>
</reference>
<keyword evidence="4" id="KW-1185">Reference proteome</keyword>
<dbReference type="CDD" id="cd00098">
    <property type="entry name" value="IgC1"/>
    <property type="match status" value="1"/>
</dbReference>
<evidence type="ECO:0000259" key="2">
    <source>
        <dbReference type="PROSITE" id="PS50835"/>
    </source>
</evidence>
<dbReference type="InterPro" id="IPR050380">
    <property type="entry name" value="Immune_Resp_Modulators"/>
</dbReference>
<evidence type="ECO:0000313" key="3">
    <source>
        <dbReference type="Ensembl" id="ENSGAGP00000003037.1"/>
    </source>
</evidence>
<reference evidence="3" key="3">
    <citation type="submission" date="2025-09" db="UniProtKB">
        <authorList>
            <consortium name="Ensembl"/>
        </authorList>
    </citation>
    <scope>IDENTIFICATION</scope>
</reference>
<dbReference type="SMART" id="SM00407">
    <property type="entry name" value="IGc1"/>
    <property type="match status" value="1"/>
</dbReference>
<dbReference type="InterPro" id="IPR013783">
    <property type="entry name" value="Ig-like_fold"/>
</dbReference>
<dbReference type="PANTHER" id="PTHR23411">
    <property type="entry name" value="TAPASIN"/>
    <property type="match status" value="1"/>
</dbReference>
<dbReference type="InterPro" id="IPR007110">
    <property type="entry name" value="Ig-like_dom"/>
</dbReference>
<evidence type="ECO:0000256" key="1">
    <source>
        <dbReference type="ARBA" id="ARBA00023319"/>
    </source>
</evidence>
<protein>
    <recommendedName>
        <fullName evidence="2">Ig-like domain-containing protein</fullName>
    </recommendedName>
</protein>
<dbReference type="PROSITE" id="PS00290">
    <property type="entry name" value="IG_MHC"/>
    <property type="match status" value="1"/>
</dbReference>
<dbReference type="SUPFAM" id="SSF48726">
    <property type="entry name" value="Immunoglobulin"/>
    <property type="match status" value="1"/>
</dbReference>
<dbReference type="Proteomes" id="UP000291020">
    <property type="component" value="Unassembled WGS sequence"/>
</dbReference>
<dbReference type="InterPro" id="IPR003006">
    <property type="entry name" value="Ig/MHC_CS"/>
</dbReference>